<dbReference type="GO" id="GO:0003677">
    <property type="term" value="F:DNA binding"/>
    <property type="evidence" value="ECO:0007669"/>
    <property type="project" value="UniProtKB-UniRule"/>
</dbReference>
<dbReference type="GO" id="GO:0005634">
    <property type="term" value="C:nucleus"/>
    <property type="evidence" value="ECO:0007669"/>
    <property type="project" value="UniProtKB-SubCell"/>
</dbReference>
<dbReference type="EMBL" id="BKCP01000001">
    <property type="protein sequence ID" value="GER24642.1"/>
    <property type="molecule type" value="Genomic_DNA"/>
</dbReference>
<dbReference type="PANTHER" id="PTHR31506:SF4">
    <property type="entry name" value="BES1_BZR1 PLANT TRANSCRIPTION FACTOR N-TERMINAL DOMAIN-CONTAINING PROTEIN"/>
    <property type="match status" value="1"/>
</dbReference>
<proteinExistence type="inferred from homology"/>
<dbReference type="GO" id="GO:0009742">
    <property type="term" value="P:brassinosteroid mediated signaling pathway"/>
    <property type="evidence" value="ECO:0007669"/>
    <property type="project" value="UniProtKB-UniRule"/>
</dbReference>
<sequence length="169" mass="17949">MKEHGKESGSVTVRSALEREKTKMRERQRRSITTNIFHGLRKHGGYRLSPRADINEVLRHLAQEAGWIIEPDGTTFRSPTFSNGSNIACPMCGVERKSALPTPSSSYLGGGDCSTTASPHRDSAVDNISSGEIPAGSTMASNEGLVAMYMCGGAPPNGGGALELNTADI</sequence>
<keyword evidence="3 5" id="KW-0238">DNA-binding</keyword>
<evidence type="ECO:0000256" key="5">
    <source>
        <dbReference type="RuleBase" id="RU369040"/>
    </source>
</evidence>
<evidence type="ECO:0000313" key="9">
    <source>
        <dbReference type="Proteomes" id="UP000325081"/>
    </source>
</evidence>
<evidence type="ECO:0000256" key="3">
    <source>
        <dbReference type="ARBA" id="ARBA00023125"/>
    </source>
</evidence>
<evidence type="ECO:0000256" key="2">
    <source>
        <dbReference type="ARBA" id="ARBA00023015"/>
    </source>
</evidence>
<name>A0A5A7NW27_STRAF</name>
<gene>
    <name evidence="8" type="ORF">STAS_00181</name>
</gene>
<keyword evidence="9" id="KW-1185">Reference proteome</keyword>
<dbReference type="AlphaFoldDB" id="A0A5A7NW27"/>
<accession>A0A5A7NW27</accession>
<evidence type="ECO:0000256" key="1">
    <source>
        <dbReference type="ARBA" id="ARBA00005909"/>
    </source>
</evidence>
<feature type="region of interest" description="Disordered" evidence="6">
    <location>
        <begin position="1"/>
        <end position="28"/>
    </location>
</feature>
<organism evidence="8 9">
    <name type="scientific">Striga asiatica</name>
    <name type="common">Asiatic witchweed</name>
    <name type="synonym">Buchnera asiatica</name>
    <dbReference type="NCBI Taxonomy" id="4170"/>
    <lineage>
        <taxon>Eukaryota</taxon>
        <taxon>Viridiplantae</taxon>
        <taxon>Streptophyta</taxon>
        <taxon>Embryophyta</taxon>
        <taxon>Tracheophyta</taxon>
        <taxon>Spermatophyta</taxon>
        <taxon>Magnoliopsida</taxon>
        <taxon>eudicotyledons</taxon>
        <taxon>Gunneridae</taxon>
        <taxon>Pentapetalae</taxon>
        <taxon>asterids</taxon>
        <taxon>lamiids</taxon>
        <taxon>Lamiales</taxon>
        <taxon>Orobanchaceae</taxon>
        <taxon>Buchnereae</taxon>
        <taxon>Striga</taxon>
    </lineage>
</organism>
<comment type="subcellular location">
    <subcellularLocation>
        <location evidence="5">Nucleus</location>
    </subcellularLocation>
</comment>
<dbReference type="GO" id="GO:0003700">
    <property type="term" value="F:DNA-binding transcription factor activity"/>
    <property type="evidence" value="ECO:0007669"/>
    <property type="project" value="UniProtKB-UniRule"/>
</dbReference>
<comment type="similarity">
    <text evidence="1 5">Belongs to the BZR/LAT61 family.</text>
</comment>
<dbReference type="InterPro" id="IPR033264">
    <property type="entry name" value="BZR"/>
</dbReference>
<keyword evidence="2 5" id="KW-0805">Transcription regulation</keyword>
<dbReference type="OrthoDB" id="1907033at2759"/>
<evidence type="ECO:0000256" key="6">
    <source>
        <dbReference type="SAM" id="MobiDB-lite"/>
    </source>
</evidence>
<protein>
    <recommendedName>
        <fullName evidence="5">Protein BZR1 homolog</fullName>
    </recommendedName>
    <alternativeName>
        <fullName evidence="5">Protein BRASSINAZOLE-RESISTANT 1 homolog</fullName>
    </alternativeName>
</protein>
<reference evidence="9" key="1">
    <citation type="journal article" date="2019" name="Curr. Biol.">
        <title>Genome Sequence of Striga asiatica Provides Insight into the Evolution of Plant Parasitism.</title>
        <authorList>
            <person name="Yoshida S."/>
            <person name="Kim S."/>
            <person name="Wafula E.K."/>
            <person name="Tanskanen J."/>
            <person name="Kim Y.M."/>
            <person name="Honaas L."/>
            <person name="Yang Z."/>
            <person name="Spallek T."/>
            <person name="Conn C.E."/>
            <person name="Ichihashi Y."/>
            <person name="Cheong K."/>
            <person name="Cui S."/>
            <person name="Der J.P."/>
            <person name="Gundlach H."/>
            <person name="Jiao Y."/>
            <person name="Hori C."/>
            <person name="Ishida J.K."/>
            <person name="Kasahara H."/>
            <person name="Kiba T."/>
            <person name="Kim M.S."/>
            <person name="Koo N."/>
            <person name="Laohavisit A."/>
            <person name="Lee Y.H."/>
            <person name="Lumba S."/>
            <person name="McCourt P."/>
            <person name="Mortimer J.C."/>
            <person name="Mutuku J.M."/>
            <person name="Nomura T."/>
            <person name="Sasaki-Sekimoto Y."/>
            <person name="Seto Y."/>
            <person name="Wang Y."/>
            <person name="Wakatake T."/>
            <person name="Sakakibara H."/>
            <person name="Demura T."/>
            <person name="Yamaguchi S."/>
            <person name="Yoneyama K."/>
            <person name="Manabe R.I."/>
            <person name="Nelson D.C."/>
            <person name="Schulman A.H."/>
            <person name="Timko M.P."/>
            <person name="dePamphilis C.W."/>
            <person name="Choi D."/>
            <person name="Shirasu K."/>
        </authorList>
    </citation>
    <scope>NUCLEOTIDE SEQUENCE [LARGE SCALE GENOMIC DNA]</scope>
    <source>
        <strain evidence="9">cv. UVA1</strain>
    </source>
</reference>
<dbReference type="InterPro" id="IPR008540">
    <property type="entry name" value="BES1_N"/>
</dbReference>
<evidence type="ECO:0000256" key="4">
    <source>
        <dbReference type="ARBA" id="ARBA00023163"/>
    </source>
</evidence>
<keyword evidence="5" id="KW-1070">Brassinosteroid signaling pathway</keyword>
<dbReference type="GO" id="GO:0006351">
    <property type="term" value="P:DNA-templated transcription"/>
    <property type="evidence" value="ECO:0007669"/>
    <property type="project" value="InterPro"/>
</dbReference>
<dbReference type="Pfam" id="PF05687">
    <property type="entry name" value="BES1_N"/>
    <property type="match status" value="1"/>
</dbReference>
<evidence type="ECO:0000259" key="7">
    <source>
        <dbReference type="Pfam" id="PF05687"/>
    </source>
</evidence>
<dbReference type="Proteomes" id="UP000325081">
    <property type="component" value="Unassembled WGS sequence"/>
</dbReference>
<dbReference type="PANTHER" id="PTHR31506">
    <property type="entry name" value="BES1/BZR1 HOMOLOG PROTEIN 3-RELATED"/>
    <property type="match status" value="1"/>
</dbReference>
<feature type="domain" description="BES1/BZR1 plant transcription factor N-terminal" evidence="7">
    <location>
        <begin position="14"/>
        <end position="124"/>
    </location>
</feature>
<comment type="function">
    <text evidence="5">Functions in brassinosteroid signaling. May function as transcriptional repressor.</text>
</comment>
<keyword evidence="4 5" id="KW-0804">Transcription</keyword>
<feature type="compositionally biased region" description="Basic and acidic residues" evidence="6">
    <location>
        <begin position="16"/>
        <end position="25"/>
    </location>
</feature>
<comment type="caution">
    <text evidence="8">The sequence shown here is derived from an EMBL/GenBank/DDBJ whole genome shotgun (WGS) entry which is preliminary data.</text>
</comment>
<evidence type="ECO:0000313" key="8">
    <source>
        <dbReference type="EMBL" id="GER24642.1"/>
    </source>
</evidence>